<keyword evidence="2" id="KW-1133">Transmembrane helix</keyword>
<feature type="transmembrane region" description="Helical" evidence="2">
    <location>
        <begin position="97"/>
        <end position="118"/>
    </location>
</feature>
<keyword evidence="2" id="KW-0812">Transmembrane</keyword>
<dbReference type="RefSeq" id="WP_284253811.1">
    <property type="nucleotide sequence ID" value="NZ_BAAAQO010000002.1"/>
</dbReference>
<feature type="transmembrane region" description="Helical" evidence="2">
    <location>
        <begin position="174"/>
        <end position="192"/>
    </location>
</feature>
<gene>
    <name evidence="3" type="ORF">GCM10025881_17730</name>
</gene>
<keyword evidence="4" id="KW-1185">Reference proteome</keyword>
<dbReference type="Proteomes" id="UP001157034">
    <property type="component" value="Unassembled WGS sequence"/>
</dbReference>
<protein>
    <recommendedName>
        <fullName evidence="5">DUF624 domain-containing protein</fullName>
    </recommendedName>
</protein>
<feature type="transmembrane region" description="Helical" evidence="2">
    <location>
        <begin position="20"/>
        <end position="42"/>
    </location>
</feature>
<keyword evidence="2" id="KW-0472">Membrane</keyword>
<feature type="compositionally biased region" description="Basic and acidic residues" evidence="1">
    <location>
        <begin position="241"/>
        <end position="252"/>
    </location>
</feature>
<name>A0ABQ6K3N1_9MICO</name>
<dbReference type="EMBL" id="BSVB01000001">
    <property type="protein sequence ID" value="GMA94949.1"/>
    <property type="molecule type" value="Genomic_DNA"/>
</dbReference>
<feature type="transmembrane region" description="Helical" evidence="2">
    <location>
        <begin position="54"/>
        <end position="76"/>
    </location>
</feature>
<reference evidence="4" key="1">
    <citation type="journal article" date="2019" name="Int. J. Syst. Evol. Microbiol.">
        <title>The Global Catalogue of Microorganisms (GCM) 10K type strain sequencing project: providing services to taxonomists for standard genome sequencing and annotation.</title>
        <authorList>
            <consortium name="The Broad Institute Genomics Platform"/>
            <consortium name="The Broad Institute Genome Sequencing Center for Infectious Disease"/>
            <person name="Wu L."/>
            <person name="Ma J."/>
        </authorList>
    </citation>
    <scope>NUCLEOTIDE SEQUENCE [LARGE SCALE GENOMIC DNA]</scope>
    <source>
        <strain evidence="4">NBRC 108894</strain>
    </source>
</reference>
<proteinExistence type="predicted"/>
<accession>A0ABQ6K3N1</accession>
<evidence type="ECO:0000313" key="4">
    <source>
        <dbReference type="Proteomes" id="UP001157034"/>
    </source>
</evidence>
<evidence type="ECO:0000256" key="1">
    <source>
        <dbReference type="SAM" id="MobiDB-lite"/>
    </source>
</evidence>
<evidence type="ECO:0008006" key="5">
    <source>
        <dbReference type="Google" id="ProtNLM"/>
    </source>
</evidence>
<feature type="region of interest" description="Disordered" evidence="1">
    <location>
        <begin position="226"/>
        <end position="252"/>
    </location>
</feature>
<organism evidence="3 4">
    <name type="scientific">Pseudolysinimonas kribbensis</name>
    <dbReference type="NCBI Taxonomy" id="433641"/>
    <lineage>
        <taxon>Bacteria</taxon>
        <taxon>Bacillati</taxon>
        <taxon>Actinomycetota</taxon>
        <taxon>Actinomycetes</taxon>
        <taxon>Micrococcales</taxon>
        <taxon>Microbacteriaceae</taxon>
        <taxon>Pseudolysinimonas</taxon>
    </lineage>
</organism>
<evidence type="ECO:0000256" key="2">
    <source>
        <dbReference type="SAM" id="Phobius"/>
    </source>
</evidence>
<comment type="caution">
    <text evidence="3">The sequence shown here is derived from an EMBL/GenBank/DDBJ whole genome shotgun (WGS) entry which is preliminary data.</text>
</comment>
<sequence length="252" mass="26082">MSHALKGHSESGALPETLRVIWRGLPTLLVGGIVISAASVVAELLAPGVTPVSVLVWSVVVAPCFGALVGQVNDLVHGEEVRAWSFARYLRILGPMSLAAWMVPGASAAIGLLALQWWTLSASPFSLLPLATASVCTVLGVLGAIVSVPLGIADRSLGFTARLLLGLHVAARRPIPIVSVVAFAALGVWAATTWTASIALLVPAPLALLSYAAVWTSAAGIERHAGPSEVAGTGSPTVRRNRTEGDRAWRSN</sequence>
<feature type="transmembrane region" description="Helical" evidence="2">
    <location>
        <begin position="130"/>
        <end position="153"/>
    </location>
</feature>
<evidence type="ECO:0000313" key="3">
    <source>
        <dbReference type="EMBL" id="GMA94949.1"/>
    </source>
</evidence>